<organism evidence="2 3">
    <name type="scientific">Steinernema glaseri</name>
    <dbReference type="NCBI Taxonomy" id="37863"/>
    <lineage>
        <taxon>Eukaryota</taxon>
        <taxon>Metazoa</taxon>
        <taxon>Ecdysozoa</taxon>
        <taxon>Nematoda</taxon>
        <taxon>Chromadorea</taxon>
        <taxon>Rhabditida</taxon>
        <taxon>Tylenchina</taxon>
        <taxon>Panagrolaimomorpha</taxon>
        <taxon>Strongyloidoidea</taxon>
        <taxon>Steinernematidae</taxon>
        <taxon>Steinernema</taxon>
    </lineage>
</organism>
<dbReference type="Pfam" id="PF01764">
    <property type="entry name" value="Lipase_3"/>
    <property type="match status" value="1"/>
</dbReference>
<dbReference type="GO" id="GO:0006629">
    <property type="term" value="P:lipid metabolic process"/>
    <property type="evidence" value="ECO:0007669"/>
    <property type="project" value="InterPro"/>
</dbReference>
<reference evidence="3" key="1">
    <citation type="submission" date="2016-11" db="UniProtKB">
        <authorList>
            <consortium name="WormBaseParasite"/>
        </authorList>
    </citation>
    <scope>IDENTIFICATION</scope>
</reference>
<dbReference type="WBParaSite" id="L893_g11175.t1">
    <property type="protein sequence ID" value="L893_g11175.t1"/>
    <property type="gene ID" value="L893_g11175"/>
</dbReference>
<sequence length="308" mass="34358">MRKFSAHLSASQIDMFVSATKLMRCFLEPVYNESLAKGPFLVTAAVTYAWNATECLLQQYQEVNELQVVKVLCDEIFGKKYDCSAIVAVSVPDGITTVTFNGSYPEQIGLEATKSVFVRQWLNFSGEFVSDYFASAAQKLYNNGLKTAFADIMGRHPKHEVRITGLSLGGALATLFSDLIVTDGLADPTQIRIITYGEPKVGNQLFSLNHVGRVGGYVFRLINRRDPIPLLPYALLDLLQPYAEHQFEVRYPSGTDAGYVVCDGSIYCPPHPFPYPEFILDNLMDHLTYFAPPNKTIADFGAQNCHWQ</sequence>
<evidence type="ECO:0000313" key="2">
    <source>
        <dbReference type="Proteomes" id="UP000095287"/>
    </source>
</evidence>
<feature type="domain" description="Fungal lipase-type" evidence="1">
    <location>
        <begin position="124"/>
        <end position="233"/>
    </location>
</feature>
<dbReference type="CDD" id="cd00519">
    <property type="entry name" value="Lipase_3"/>
    <property type="match status" value="1"/>
</dbReference>
<dbReference type="Gene3D" id="3.40.50.1820">
    <property type="entry name" value="alpha/beta hydrolase"/>
    <property type="match status" value="1"/>
</dbReference>
<keyword evidence="2" id="KW-1185">Reference proteome</keyword>
<dbReference type="InterPro" id="IPR029058">
    <property type="entry name" value="AB_hydrolase_fold"/>
</dbReference>
<proteinExistence type="predicted"/>
<protein>
    <submittedName>
        <fullName evidence="3">Lipase_3 domain-containing protein</fullName>
    </submittedName>
</protein>
<dbReference type="Proteomes" id="UP000095287">
    <property type="component" value="Unplaced"/>
</dbReference>
<dbReference type="SUPFAM" id="SSF53474">
    <property type="entry name" value="alpha/beta-Hydrolases"/>
    <property type="match status" value="1"/>
</dbReference>
<dbReference type="InterPro" id="IPR002921">
    <property type="entry name" value="Fungal_lipase-type"/>
</dbReference>
<evidence type="ECO:0000259" key="1">
    <source>
        <dbReference type="Pfam" id="PF01764"/>
    </source>
</evidence>
<name>A0A1I7XZF8_9BILA</name>
<accession>A0A1I7XZF8</accession>
<dbReference type="AlphaFoldDB" id="A0A1I7XZF8"/>
<dbReference type="PANTHER" id="PTHR45908">
    <property type="entry name" value="PROTEIN CBG11750-RELATED"/>
    <property type="match status" value="1"/>
</dbReference>
<evidence type="ECO:0000313" key="3">
    <source>
        <dbReference type="WBParaSite" id="L893_g11175.t1"/>
    </source>
</evidence>